<dbReference type="PROSITE" id="PS00028">
    <property type="entry name" value="ZINC_FINGER_C2H2_1"/>
    <property type="match status" value="1"/>
</dbReference>
<keyword evidence="1" id="KW-0479">Metal-binding</keyword>
<dbReference type="AlphaFoldDB" id="A0A6A6HDS7"/>
<organism evidence="7 8">
    <name type="scientific">Viridothelium virens</name>
    <name type="common">Speckled blister lichen</name>
    <name type="synonym">Trypethelium virens</name>
    <dbReference type="NCBI Taxonomy" id="1048519"/>
    <lineage>
        <taxon>Eukaryota</taxon>
        <taxon>Fungi</taxon>
        <taxon>Dikarya</taxon>
        <taxon>Ascomycota</taxon>
        <taxon>Pezizomycotina</taxon>
        <taxon>Dothideomycetes</taxon>
        <taxon>Dothideomycetes incertae sedis</taxon>
        <taxon>Trypetheliales</taxon>
        <taxon>Trypetheliaceae</taxon>
        <taxon>Viridothelium</taxon>
    </lineage>
</organism>
<gene>
    <name evidence="7" type="ORF">EV356DRAFT_531385</name>
</gene>
<accession>A0A6A6HDS7</accession>
<dbReference type="PROSITE" id="PS50157">
    <property type="entry name" value="ZINC_FINGER_C2H2_2"/>
    <property type="match status" value="1"/>
</dbReference>
<name>A0A6A6HDS7_VIRVR</name>
<feature type="region of interest" description="Disordered" evidence="5">
    <location>
        <begin position="42"/>
        <end position="187"/>
    </location>
</feature>
<evidence type="ECO:0000256" key="3">
    <source>
        <dbReference type="ARBA" id="ARBA00022833"/>
    </source>
</evidence>
<dbReference type="SUPFAM" id="SSF57667">
    <property type="entry name" value="beta-beta-alpha zinc fingers"/>
    <property type="match status" value="1"/>
</dbReference>
<keyword evidence="2 4" id="KW-0863">Zinc-finger</keyword>
<dbReference type="Gene3D" id="3.30.160.60">
    <property type="entry name" value="Classic Zinc Finger"/>
    <property type="match status" value="1"/>
</dbReference>
<evidence type="ECO:0000259" key="6">
    <source>
        <dbReference type="PROSITE" id="PS50157"/>
    </source>
</evidence>
<proteinExistence type="predicted"/>
<feature type="domain" description="C2H2-type" evidence="6">
    <location>
        <begin position="23"/>
        <end position="52"/>
    </location>
</feature>
<evidence type="ECO:0000256" key="2">
    <source>
        <dbReference type="ARBA" id="ARBA00022771"/>
    </source>
</evidence>
<feature type="compositionally biased region" description="Basic and acidic residues" evidence="5">
    <location>
        <begin position="140"/>
        <end position="149"/>
    </location>
</feature>
<dbReference type="InterPro" id="IPR022755">
    <property type="entry name" value="Znf_C2H2_jaz"/>
</dbReference>
<dbReference type="Pfam" id="PF12171">
    <property type="entry name" value="zf-C2H2_jaz"/>
    <property type="match status" value="1"/>
</dbReference>
<dbReference type="OrthoDB" id="4822at2759"/>
<dbReference type="PANTHER" id="PTHR47251">
    <property type="entry name" value="FINGER DOMAIN PROTEIN, PUTATIVE (AFU_ORTHOLOGUE AFUA_3G04180)-RELATED"/>
    <property type="match status" value="1"/>
</dbReference>
<dbReference type="InterPro" id="IPR036236">
    <property type="entry name" value="Znf_C2H2_sf"/>
</dbReference>
<evidence type="ECO:0000313" key="7">
    <source>
        <dbReference type="EMBL" id="KAF2236142.1"/>
    </source>
</evidence>
<evidence type="ECO:0000256" key="5">
    <source>
        <dbReference type="SAM" id="MobiDB-lite"/>
    </source>
</evidence>
<evidence type="ECO:0000313" key="8">
    <source>
        <dbReference type="Proteomes" id="UP000800092"/>
    </source>
</evidence>
<dbReference type="PANTHER" id="PTHR47251:SF1">
    <property type="entry name" value="FINGER DOMAIN PROTEIN, PUTATIVE (AFU_ORTHOLOGUE AFUA_3G04180)-RELATED"/>
    <property type="match status" value="1"/>
</dbReference>
<dbReference type="GO" id="GO:0008270">
    <property type="term" value="F:zinc ion binding"/>
    <property type="evidence" value="ECO:0007669"/>
    <property type="project" value="UniProtKB-KW"/>
</dbReference>
<reference evidence="7" key="1">
    <citation type="journal article" date="2020" name="Stud. Mycol.">
        <title>101 Dothideomycetes genomes: a test case for predicting lifestyles and emergence of pathogens.</title>
        <authorList>
            <person name="Haridas S."/>
            <person name="Albert R."/>
            <person name="Binder M."/>
            <person name="Bloem J."/>
            <person name="Labutti K."/>
            <person name="Salamov A."/>
            <person name="Andreopoulos B."/>
            <person name="Baker S."/>
            <person name="Barry K."/>
            <person name="Bills G."/>
            <person name="Bluhm B."/>
            <person name="Cannon C."/>
            <person name="Castanera R."/>
            <person name="Culley D."/>
            <person name="Daum C."/>
            <person name="Ezra D."/>
            <person name="Gonzalez J."/>
            <person name="Henrissat B."/>
            <person name="Kuo A."/>
            <person name="Liang C."/>
            <person name="Lipzen A."/>
            <person name="Lutzoni F."/>
            <person name="Magnuson J."/>
            <person name="Mondo S."/>
            <person name="Nolan M."/>
            <person name="Ohm R."/>
            <person name="Pangilinan J."/>
            <person name="Park H.-J."/>
            <person name="Ramirez L."/>
            <person name="Alfaro M."/>
            <person name="Sun H."/>
            <person name="Tritt A."/>
            <person name="Yoshinaga Y."/>
            <person name="Zwiers L.-H."/>
            <person name="Turgeon B."/>
            <person name="Goodwin S."/>
            <person name="Spatafora J."/>
            <person name="Crous P."/>
            <person name="Grigoriev I."/>
        </authorList>
    </citation>
    <scope>NUCLEOTIDE SEQUENCE</scope>
    <source>
        <strain evidence="7">Tuck. ex Michener</strain>
    </source>
</reference>
<dbReference type="Proteomes" id="UP000800092">
    <property type="component" value="Unassembled WGS sequence"/>
</dbReference>
<dbReference type="InterPro" id="IPR013087">
    <property type="entry name" value="Znf_C2H2_type"/>
</dbReference>
<feature type="compositionally biased region" description="Acidic residues" evidence="5">
    <location>
        <begin position="150"/>
        <end position="169"/>
    </location>
</feature>
<sequence length="187" mass="20847">MPPKSFTNPAPKTESARVALKSFYCELCQKGYSRINEFEAHESSYDHQHKKRLKEMKQMQREGAASKNRRAERKADEKSGLVSLKPMKMEFRSSGTGGGFKKGGFKNAFASAEAEPDAPLPSESDVVPSIESTGEEADKDGDAHMKSRDDEEENDEEVESDLDGLGEEYYDPRKPTDCHAQCPAYVT</sequence>
<evidence type="ECO:0000256" key="4">
    <source>
        <dbReference type="PROSITE-ProRule" id="PRU00042"/>
    </source>
</evidence>
<protein>
    <recommendedName>
        <fullName evidence="6">C2H2-type domain-containing protein</fullName>
    </recommendedName>
</protein>
<keyword evidence="8" id="KW-1185">Reference proteome</keyword>
<evidence type="ECO:0000256" key="1">
    <source>
        <dbReference type="ARBA" id="ARBA00022723"/>
    </source>
</evidence>
<dbReference type="EMBL" id="ML991787">
    <property type="protein sequence ID" value="KAF2236142.1"/>
    <property type="molecule type" value="Genomic_DNA"/>
</dbReference>
<keyword evidence="3" id="KW-0862">Zinc</keyword>